<feature type="transmembrane region" description="Helical" evidence="1">
    <location>
        <begin position="91"/>
        <end position="112"/>
    </location>
</feature>
<gene>
    <name evidence="2" type="ORF">GCM10007927_22060</name>
</gene>
<comment type="caution">
    <text evidence="2">The sequence shown here is derived from an EMBL/GenBank/DDBJ whole genome shotgun (WGS) entry which is preliminary data.</text>
</comment>
<feature type="transmembrane region" description="Helical" evidence="1">
    <location>
        <begin position="223"/>
        <end position="240"/>
    </location>
</feature>
<feature type="transmembrane region" description="Helical" evidence="1">
    <location>
        <begin position="118"/>
        <end position="136"/>
    </location>
</feature>
<evidence type="ECO:0000256" key="1">
    <source>
        <dbReference type="SAM" id="Phobius"/>
    </source>
</evidence>
<keyword evidence="1" id="KW-0472">Membrane</keyword>
<evidence type="ECO:0000313" key="3">
    <source>
        <dbReference type="Proteomes" id="UP001161388"/>
    </source>
</evidence>
<reference evidence="2" key="1">
    <citation type="journal article" date="2014" name="Int. J. Syst. Evol. Microbiol.">
        <title>Complete genome of a new Firmicutes species belonging to the dominant human colonic microbiota ('Ruminococcus bicirculans') reveals two chromosomes and a selective capacity to utilize plant glucans.</title>
        <authorList>
            <consortium name="NISC Comparative Sequencing Program"/>
            <person name="Wegmann U."/>
            <person name="Louis P."/>
            <person name="Goesmann A."/>
            <person name="Henrissat B."/>
            <person name="Duncan S.H."/>
            <person name="Flint H.J."/>
        </authorList>
    </citation>
    <scope>NUCLEOTIDE SEQUENCE</scope>
    <source>
        <strain evidence="2">NBRC 109915</strain>
    </source>
</reference>
<dbReference type="RefSeq" id="WP_284373392.1">
    <property type="nucleotide sequence ID" value="NZ_BSNL01000001.1"/>
</dbReference>
<accession>A0ABQ5VJU3</accession>
<dbReference type="EMBL" id="BSNL01000001">
    <property type="protein sequence ID" value="GLQ27403.1"/>
    <property type="molecule type" value="Genomic_DNA"/>
</dbReference>
<feature type="transmembrane region" description="Helical" evidence="1">
    <location>
        <begin position="178"/>
        <end position="202"/>
    </location>
</feature>
<name>A0ABQ5VJU3_9RHOB</name>
<feature type="transmembrane region" description="Helical" evidence="1">
    <location>
        <begin position="341"/>
        <end position="359"/>
    </location>
</feature>
<organism evidence="2 3">
    <name type="scientific">Sulfitobacter pacificus</name>
    <dbReference type="NCBI Taxonomy" id="1499314"/>
    <lineage>
        <taxon>Bacteria</taxon>
        <taxon>Pseudomonadati</taxon>
        <taxon>Pseudomonadota</taxon>
        <taxon>Alphaproteobacteria</taxon>
        <taxon>Rhodobacterales</taxon>
        <taxon>Roseobacteraceae</taxon>
        <taxon>Sulfitobacter</taxon>
    </lineage>
</organism>
<reference evidence="2" key="2">
    <citation type="submission" date="2023-01" db="EMBL/GenBank/DDBJ databases">
        <title>Draft genome sequence of Sulfitobacter pacificus strain NBRC 109915.</title>
        <authorList>
            <person name="Sun Q."/>
            <person name="Mori K."/>
        </authorList>
    </citation>
    <scope>NUCLEOTIDE SEQUENCE</scope>
    <source>
        <strain evidence="2">NBRC 109915</strain>
    </source>
</reference>
<evidence type="ECO:0000313" key="2">
    <source>
        <dbReference type="EMBL" id="GLQ27403.1"/>
    </source>
</evidence>
<keyword evidence="3" id="KW-1185">Reference proteome</keyword>
<feature type="transmembrane region" description="Helical" evidence="1">
    <location>
        <begin position="275"/>
        <end position="295"/>
    </location>
</feature>
<dbReference type="InterPro" id="IPR010266">
    <property type="entry name" value="NnrS"/>
</dbReference>
<feature type="transmembrane region" description="Helical" evidence="1">
    <location>
        <begin position="148"/>
        <end position="166"/>
    </location>
</feature>
<feature type="transmembrane region" description="Helical" evidence="1">
    <location>
        <begin position="246"/>
        <end position="263"/>
    </location>
</feature>
<dbReference type="Pfam" id="PF05940">
    <property type="entry name" value="NnrS"/>
    <property type="match status" value="1"/>
</dbReference>
<feature type="transmembrane region" description="Helical" evidence="1">
    <location>
        <begin position="21"/>
        <end position="44"/>
    </location>
</feature>
<keyword evidence="1" id="KW-0812">Transmembrane</keyword>
<proteinExistence type="predicted"/>
<keyword evidence="1" id="KW-1133">Transmembrane helix</keyword>
<sequence length="401" mass="43571">MAQTSAQQMRAWRGPALFSYGFRPFFLFGAIWLVLAMLIWLAALGGVVDLPTRFDPVSWHAHEFLFGYLGAVLAGFLLTAVPNWTGRLPIVGWPLAGLFALWFIGRVAVFFAAHLPVLVTPVVDLAFPLVLGGVILREIVVGKNWNNLIVLGMLAVFALANGLFHGEALQGEYAAKGIGLRLGLATAVMMISVIGGRIIPSFTRNWLARIENPARPSPPMQRFDKVVLLSSLLILVLWVLKPFALQTGIALILFSLLHLVRLVRWQGHHTLSEPLVWVLHASYAFIPIGAFALGLDQLAGNPGSAGAQHLWMAGAIAAMTLAVMTRATLGHTGQPLLADRATVVIYLCVFGSAFARLWASVWPHMSYLSGILWLVAFAGFAVTYGPLLLYRKPGKSVDPKG</sequence>
<feature type="transmembrane region" description="Helical" evidence="1">
    <location>
        <begin position="371"/>
        <end position="390"/>
    </location>
</feature>
<dbReference type="Proteomes" id="UP001161388">
    <property type="component" value="Unassembled WGS sequence"/>
</dbReference>
<feature type="transmembrane region" description="Helical" evidence="1">
    <location>
        <begin position="64"/>
        <end position="84"/>
    </location>
</feature>
<protein>
    <submittedName>
        <fullName evidence="2">Short-chain dehydrogenase</fullName>
    </submittedName>
</protein>
<feature type="transmembrane region" description="Helical" evidence="1">
    <location>
        <begin position="310"/>
        <end position="329"/>
    </location>
</feature>